<name>A0A3N7HVX2_9BURK</name>
<comment type="caution">
    <text evidence="3">The sequence shown here is derived from an EMBL/GenBank/DDBJ whole genome shotgun (WGS) entry which is preliminary data.</text>
</comment>
<evidence type="ECO:0000256" key="1">
    <source>
        <dbReference type="SAM" id="Phobius"/>
    </source>
</evidence>
<keyword evidence="4" id="KW-1185">Reference proteome</keyword>
<sequence>MTFPRLLAALSLALPLVSFADIDPSKRMSDDELSEVHAAGLPVASLQNLSQGLPVALMDLPAPTLNAQDLSSQVDRQQAVSQIRFGTQLAQGSIGVMQMSSLPALFTPVAPLFIPMLAMPFPFFMALPPKKPDDGHGH</sequence>
<evidence type="ECO:0000313" key="3">
    <source>
        <dbReference type="EMBL" id="RQP25141.1"/>
    </source>
</evidence>
<keyword evidence="1" id="KW-0812">Transmembrane</keyword>
<keyword evidence="1" id="KW-1133">Transmembrane helix</keyword>
<reference evidence="3 4" key="2">
    <citation type="submission" date="2018-12" db="EMBL/GenBank/DDBJ databases">
        <title>Rhizobacter gummiphilus sp. nov., a rubber-degrading bacterium isolated from the soil of a botanical garden in Japan.</title>
        <authorList>
            <person name="Shunsuke S.S."/>
        </authorList>
    </citation>
    <scope>NUCLEOTIDE SEQUENCE [LARGE SCALE GENOMIC DNA]</scope>
    <source>
        <strain evidence="3 4">S-16</strain>
    </source>
</reference>
<evidence type="ECO:0000313" key="4">
    <source>
        <dbReference type="Proteomes" id="UP000267464"/>
    </source>
</evidence>
<accession>A0A3N7HVX2</accession>
<feature type="transmembrane region" description="Helical" evidence="1">
    <location>
        <begin position="105"/>
        <end position="127"/>
    </location>
</feature>
<dbReference type="RefSeq" id="WP_124540047.1">
    <property type="nucleotide sequence ID" value="NZ_QUSW01000002.1"/>
</dbReference>
<keyword evidence="1" id="KW-0472">Membrane</keyword>
<dbReference type="Proteomes" id="UP000267464">
    <property type="component" value="Unassembled WGS sequence"/>
</dbReference>
<keyword evidence="2" id="KW-0732">Signal</keyword>
<evidence type="ECO:0000256" key="2">
    <source>
        <dbReference type="SAM" id="SignalP"/>
    </source>
</evidence>
<feature type="chain" id="PRO_5018062625" evidence="2">
    <location>
        <begin position="21"/>
        <end position="138"/>
    </location>
</feature>
<organism evidence="3 4">
    <name type="scientific">Piscinibacter terrae</name>
    <dbReference type="NCBI Taxonomy" id="2496871"/>
    <lineage>
        <taxon>Bacteria</taxon>
        <taxon>Pseudomonadati</taxon>
        <taxon>Pseudomonadota</taxon>
        <taxon>Betaproteobacteria</taxon>
        <taxon>Burkholderiales</taxon>
        <taxon>Sphaerotilaceae</taxon>
        <taxon>Piscinibacter</taxon>
    </lineage>
</organism>
<dbReference type="EMBL" id="QUSW01000002">
    <property type="protein sequence ID" value="RQP25141.1"/>
    <property type="molecule type" value="Genomic_DNA"/>
</dbReference>
<gene>
    <name evidence="3" type="ORF">DZC73_09845</name>
</gene>
<reference evidence="3 4" key="1">
    <citation type="submission" date="2018-08" db="EMBL/GenBank/DDBJ databases">
        <authorList>
            <person name="Khan S.A."/>
            <person name="Jeon C.O."/>
            <person name="Chun B.H."/>
            <person name="Jeong S.E."/>
        </authorList>
    </citation>
    <scope>NUCLEOTIDE SEQUENCE [LARGE SCALE GENOMIC DNA]</scope>
    <source>
        <strain evidence="3 4">S-16</strain>
    </source>
</reference>
<proteinExistence type="predicted"/>
<dbReference type="AlphaFoldDB" id="A0A3N7HVX2"/>
<protein>
    <submittedName>
        <fullName evidence="3">Uncharacterized protein</fullName>
    </submittedName>
</protein>
<feature type="signal peptide" evidence="2">
    <location>
        <begin position="1"/>
        <end position="20"/>
    </location>
</feature>